<protein>
    <submittedName>
        <fullName evidence="1">Uncharacterized protein</fullName>
    </submittedName>
</protein>
<name>A0ACC2QIC7_9NEOP</name>
<proteinExistence type="predicted"/>
<evidence type="ECO:0000313" key="1">
    <source>
        <dbReference type="EMBL" id="KAJ8718348.1"/>
    </source>
</evidence>
<evidence type="ECO:0000313" key="2">
    <source>
        <dbReference type="Proteomes" id="UP001231649"/>
    </source>
</evidence>
<gene>
    <name evidence="1" type="ORF">PYW08_002585</name>
</gene>
<dbReference type="Proteomes" id="UP001231649">
    <property type="component" value="Chromosome 13"/>
</dbReference>
<keyword evidence="2" id="KW-1185">Reference proteome</keyword>
<reference evidence="1" key="1">
    <citation type="submission" date="2023-03" db="EMBL/GenBank/DDBJ databases">
        <title>Chromosome-level genomes of two armyworms, Mythimna separata and Mythimna loreyi, provide insights into the biosynthesis and reception of sex pheromones.</title>
        <authorList>
            <person name="Zhao H."/>
        </authorList>
    </citation>
    <scope>NUCLEOTIDE SEQUENCE</scope>
    <source>
        <strain evidence="1">BeijingLab</strain>
    </source>
</reference>
<dbReference type="EMBL" id="CM056789">
    <property type="protein sequence ID" value="KAJ8718348.1"/>
    <property type="molecule type" value="Genomic_DNA"/>
</dbReference>
<accession>A0ACC2QIC7</accession>
<comment type="caution">
    <text evidence="1">The sequence shown here is derived from an EMBL/GenBank/DDBJ whole genome shotgun (WGS) entry which is preliminary data.</text>
</comment>
<sequence length="159" mass="17443">MTSGRAQRLLKAMELLKQKTTFDHGTVLSKVNLESVSNGTFQGSFIVDKSMCNMAGTLHGGYIASVIDVLSFYTQLSNTDSRLSWTTSMNVYYTGVAGDGDKIKVVTKSLISGSSSIVETYFHNEKGKLVAKGTTSFLAANDKKQIFIKELLNFDVYEN</sequence>
<organism evidence="1 2">
    <name type="scientific">Mythimna loreyi</name>
    <dbReference type="NCBI Taxonomy" id="667449"/>
    <lineage>
        <taxon>Eukaryota</taxon>
        <taxon>Metazoa</taxon>
        <taxon>Ecdysozoa</taxon>
        <taxon>Arthropoda</taxon>
        <taxon>Hexapoda</taxon>
        <taxon>Insecta</taxon>
        <taxon>Pterygota</taxon>
        <taxon>Neoptera</taxon>
        <taxon>Endopterygota</taxon>
        <taxon>Lepidoptera</taxon>
        <taxon>Glossata</taxon>
        <taxon>Ditrysia</taxon>
        <taxon>Noctuoidea</taxon>
        <taxon>Noctuidae</taxon>
        <taxon>Noctuinae</taxon>
        <taxon>Hadenini</taxon>
        <taxon>Mythimna</taxon>
    </lineage>
</organism>